<dbReference type="AlphaFoldDB" id="A0A556B0P8"/>
<dbReference type="OrthoDB" id="5380961at2"/>
<accession>A0A556B0P8</accession>
<feature type="signal peptide" evidence="1">
    <location>
        <begin position="1"/>
        <end position="28"/>
    </location>
</feature>
<evidence type="ECO:0000313" key="3">
    <source>
        <dbReference type="Proteomes" id="UP000318405"/>
    </source>
</evidence>
<keyword evidence="3" id="KW-1185">Reference proteome</keyword>
<reference evidence="2 3" key="1">
    <citation type="submission" date="2019-07" db="EMBL/GenBank/DDBJ databases">
        <title>Qingshengfaniella alkalisoli gen. nov., sp. nov., isolated from saline soil.</title>
        <authorList>
            <person name="Xu L."/>
            <person name="Huang X.-X."/>
            <person name="Sun J.-Q."/>
        </authorList>
    </citation>
    <scope>NUCLEOTIDE SEQUENCE [LARGE SCALE GENOMIC DNA]</scope>
    <source>
        <strain evidence="2 3">DSM 27279</strain>
    </source>
</reference>
<comment type="caution">
    <text evidence="2">The sequence shown here is derived from an EMBL/GenBank/DDBJ whole genome shotgun (WGS) entry which is preliminary data.</text>
</comment>
<feature type="chain" id="PRO_5022091168" evidence="1">
    <location>
        <begin position="29"/>
        <end position="918"/>
    </location>
</feature>
<keyword evidence="1" id="KW-0732">Signal</keyword>
<proteinExistence type="predicted"/>
<name>A0A556B0P8_9BURK</name>
<dbReference type="Proteomes" id="UP000318405">
    <property type="component" value="Unassembled WGS sequence"/>
</dbReference>
<evidence type="ECO:0000313" key="2">
    <source>
        <dbReference type="EMBL" id="TSH98325.1"/>
    </source>
</evidence>
<sequence length="918" mass="97658">MSSLPLSGSLPVVLALAALAAAPPSVSAAEPAEPDWQAGCDKADAGSACAQAFSEGLAAVRVGRLGGDAGRWGFVDPDGRMVIEPRYLAVASFRLGLAAAQSEDGWGYIDRTGQWIIEPRLRRATSFNAQGTAVVEDGEGRLQLIGRDGKFTRALPRGAMLAGEGFGVGDVAGLRVPSTPLVWQERSYRRLRLPVGVGAVEAVGSGWALVRPERTGSTWGYARYDGTWEVAPGELDSDRAPIRDGEVIALHGPDGWRFAGLDGEALDDAVYAELRHPLPGLWLAQSAKGAWRVLDVQRRPGPELGRSLELIGEGNWRVASTESGAWLLGPWGQVRVLSEAPLQAKSVDRRVWLFATDAQGGQALRQVVDLRDGRRLLDAATAQALARRDVQVLESAADAAPTGDTPAVLALVAGQTPDAAPSVLNAEGALAPVGGAASLKPAGDAGWAQGVSEDGLTGLVDGHGAWRVEPVYTSVGAFIDGLALARLPADEGEGEAGRTVALTVGGERIDVPTRIFEQAERLTGGYILYAERTEGDKRYGIWDVRAGRAVLEPSLTGIESFRDGYALAREADAWGVLDTAGHWRIAPGTMGDSRPRHLGGALFLAPVAGDGEQPRYRLYSAVAGNALEETLSREPEATGPGRWLLRLSAGGVVVVDGERHILLRESRIPRRVRTLGDWLVLDFEDRYGAIDGQGEWRIPPTLPGPLNFVAPLNLASVFGDGRHILVDLNGAPQLPDRPGAQPIPGMARLAWSRGPDGGTQLLAPDGTSVATFEQPQVLDPGSAGDGWVAYREGARAGFMDADGKRVTGPHFDRLGVWREGRAYAQRRDVSGSLLGYIDAQGHYAIRPRFDWAQPFFEARAWVIEGGGLALIDRDGNVVLRSLAECGQRVLLGAADEPRWPTERLACQTNPSSSAKTNP</sequence>
<dbReference type="EMBL" id="VLTJ01000005">
    <property type="protein sequence ID" value="TSH98325.1"/>
    <property type="molecule type" value="Genomic_DNA"/>
</dbReference>
<dbReference type="RefSeq" id="WP_143946640.1">
    <property type="nucleotide sequence ID" value="NZ_BAABMB010000004.1"/>
</dbReference>
<evidence type="ECO:0000256" key="1">
    <source>
        <dbReference type="SAM" id="SignalP"/>
    </source>
</evidence>
<dbReference type="InterPro" id="IPR032774">
    <property type="entry name" value="WG_beta_rep"/>
</dbReference>
<protein>
    <submittedName>
        <fullName evidence="2">WG repeat-containing protein</fullName>
    </submittedName>
</protein>
<dbReference type="PANTHER" id="PTHR37841:SF1">
    <property type="entry name" value="DUF3298 DOMAIN-CONTAINING PROTEIN"/>
    <property type="match status" value="1"/>
</dbReference>
<dbReference type="Pfam" id="PF14903">
    <property type="entry name" value="WG_beta_rep"/>
    <property type="match status" value="4"/>
</dbReference>
<organism evidence="2 3">
    <name type="scientific">Verticiella sediminum</name>
    <dbReference type="NCBI Taxonomy" id="1247510"/>
    <lineage>
        <taxon>Bacteria</taxon>
        <taxon>Pseudomonadati</taxon>
        <taxon>Pseudomonadota</taxon>
        <taxon>Betaproteobacteria</taxon>
        <taxon>Burkholderiales</taxon>
        <taxon>Alcaligenaceae</taxon>
        <taxon>Verticiella</taxon>
    </lineage>
</organism>
<gene>
    <name evidence="2" type="ORF">FOZ76_02950</name>
</gene>
<dbReference type="PANTHER" id="PTHR37841">
    <property type="entry name" value="GLR2918 PROTEIN"/>
    <property type="match status" value="1"/>
</dbReference>